<feature type="compositionally biased region" description="Basic and acidic residues" evidence="1">
    <location>
        <begin position="1"/>
        <end position="12"/>
    </location>
</feature>
<gene>
    <name evidence="2" type="ORF">Tci_031129</name>
</gene>
<organism evidence="2">
    <name type="scientific">Tanacetum cinerariifolium</name>
    <name type="common">Dalmatian daisy</name>
    <name type="synonym">Chrysanthemum cinerariifolium</name>
    <dbReference type="NCBI Taxonomy" id="118510"/>
    <lineage>
        <taxon>Eukaryota</taxon>
        <taxon>Viridiplantae</taxon>
        <taxon>Streptophyta</taxon>
        <taxon>Embryophyta</taxon>
        <taxon>Tracheophyta</taxon>
        <taxon>Spermatophyta</taxon>
        <taxon>Magnoliopsida</taxon>
        <taxon>eudicotyledons</taxon>
        <taxon>Gunneridae</taxon>
        <taxon>Pentapetalae</taxon>
        <taxon>asterids</taxon>
        <taxon>campanulids</taxon>
        <taxon>Asterales</taxon>
        <taxon>Asteraceae</taxon>
        <taxon>Asteroideae</taxon>
        <taxon>Anthemideae</taxon>
        <taxon>Anthemidinae</taxon>
        <taxon>Tanacetum</taxon>
    </lineage>
</organism>
<dbReference type="AlphaFoldDB" id="A0A6L2LBL6"/>
<protein>
    <submittedName>
        <fullName evidence="2">Uncharacterized protein</fullName>
    </submittedName>
</protein>
<name>A0A6L2LBL6_TANCI</name>
<feature type="compositionally biased region" description="Acidic residues" evidence="1">
    <location>
        <begin position="20"/>
        <end position="30"/>
    </location>
</feature>
<evidence type="ECO:0000313" key="2">
    <source>
        <dbReference type="EMBL" id="GEU59151.1"/>
    </source>
</evidence>
<feature type="region of interest" description="Disordered" evidence="1">
    <location>
        <begin position="1"/>
        <end position="51"/>
    </location>
</feature>
<proteinExistence type="predicted"/>
<evidence type="ECO:0000256" key="1">
    <source>
        <dbReference type="SAM" id="MobiDB-lite"/>
    </source>
</evidence>
<comment type="caution">
    <text evidence="2">The sequence shown here is derived from an EMBL/GenBank/DDBJ whole genome shotgun (WGS) entry which is preliminary data.</text>
</comment>
<accession>A0A6L2LBL6</accession>
<sequence>MEEALEDYKANRNCEPTMESGDEHEDDNGDGNENGNRDGLGGGNGDGNPNVNVGGVVPVARNYMPPKRDLKLIDEHFESVSVDVISNIAPSNVKTVESKHKIVDVNHKGVFSTEEPKLVMKNNFSTPIIEIGILMMKVSGEARLKIKELMEICTKLSDRVLDLENIKSTQAKEIADLKKRVKKIGKKEKVQNSMDEFIQDCDFDVQAMMDVDYEPAARLRAEEQRRKPLTKA</sequence>
<dbReference type="EMBL" id="BKCJ010004119">
    <property type="protein sequence ID" value="GEU59151.1"/>
    <property type="molecule type" value="Genomic_DNA"/>
</dbReference>
<reference evidence="2" key="1">
    <citation type="journal article" date="2019" name="Sci. Rep.">
        <title>Draft genome of Tanacetum cinerariifolium, the natural source of mosquito coil.</title>
        <authorList>
            <person name="Yamashiro T."/>
            <person name="Shiraishi A."/>
            <person name="Satake H."/>
            <person name="Nakayama K."/>
        </authorList>
    </citation>
    <scope>NUCLEOTIDE SEQUENCE</scope>
</reference>